<dbReference type="InterPro" id="IPR058192">
    <property type="entry name" value="WHD_ROQ1-like"/>
</dbReference>
<dbReference type="SUPFAM" id="SSF52200">
    <property type="entry name" value="Toll/Interleukin receptor TIR domain"/>
    <property type="match status" value="1"/>
</dbReference>
<evidence type="ECO:0000256" key="2">
    <source>
        <dbReference type="ARBA" id="ARBA00022737"/>
    </source>
</evidence>
<dbReference type="InterPro" id="IPR002182">
    <property type="entry name" value="NB-ARC"/>
</dbReference>
<dbReference type="Pfam" id="PF00931">
    <property type="entry name" value="NB-ARC"/>
    <property type="match status" value="1"/>
</dbReference>
<dbReference type="Pfam" id="PF23282">
    <property type="entry name" value="WHD_ROQ1"/>
    <property type="match status" value="1"/>
</dbReference>
<keyword evidence="1" id="KW-0433">Leucine-rich repeat</keyword>
<dbReference type="Gene3D" id="3.40.50.10140">
    <property type="entry name" value="Toll/interleukin-1 receptor homology (TIR) domain"/>
    <property type="match status" value="1"/>
</dbReference>
<dbReference type="SMART" id="SM00255">
    <property type="entry name" value="TIR"/>
    <property type="match status" value="1"/>
</dbReference>
<dbReference type="OrthoDB" id="1665563at2759"/>
<dbReference type="GeneID" id="116199596"/>
<accession>A0A6P8CNI9</accession>
<dbReference type="SUPFAM" id="SSF52058">
    <property type="entry name" value="L domain-like"/>
    <property type="match status" value="2"/>
</dbReference>
<gene>
    <name evidence="5" type="primary">LOC116199596</name>
</gene>
<evidence type="ECO:0000313" key="4">
    <source>
        <dbReference type="Proteomes" id="UP000515151"/>
    </source>
</evidence>
<dbReference type="RefSeq" id="XP_031385882.1">
    <property type="nucleotide sequence ID" value="XM_031530022.1"/>
</dbReference>
<dbReference type="GO" id="GO:0043531">
    <property type="term" value="F:ADP binding"/>
    <property type="evidence" value="ECO:0007669"/>
    <property type="project" value="InterPro"/>
</dbReference>
<protein>
    <submittedName>
        <fullName evidence="5">TMV resistance protein N-like</fullName>
    </submittedName>
</protein>
<dbReference type="PROSITE" id="PS50104">
    <property type="entry name" value="TIR"/>
    <property type="match status" value="1"/>
</dbReference>
<dbReference type="Gene3D" id="1.10.8.430">
    <property type="entry name" value="Helical domain of apoptotic protease-activating factors"/>
    <property type="match status" value="1"/>
</dbReference>
<dbReference type="InterPro" id="IPR044974">
    <property type="entry name" value="Disease_R_plants"/>
</dbReference>
<organism evidence="4 5">
    <name type="scientific">Punica granatum</name>
    <name type="common">Pomegranate</name>
    <dbReference type="NCBI Taxonomy" id="22663"/>
    <lineage>
        <taxon>Eukaryota</taxon>
        <taxon>Viridiplantae</taxon>
        <taxon>Streptophyta</taxon>
        <taxon>Embryophyta</taxon>
        <taxon>Tracheophyta</taxon>
        <taxon>Spermatophyta</taxon>
        <taxon>Magnoliopsida</taxon>
        <taxon>eudicotyledons</taxon>
        <taxon>Gunneridae</taxon>
        <taxon>Pentapetalae</taxon>
        <taxon>rosids</taxon>
        <taxon>malvids</taxon>
        <taxon>Myrtales</taxon>
        <taxon>Lythraceae</taxon>
        <taxon>Punica</taxon>
    </lineage>
</organism>
<dbReference type="InterPro" id="IPR000157">
    <property type="entry name" value="TIR_dom"/>
</dbReference>
<sequence length="1094" mass="123852">MDVSSCSSKIYDVFLSFRGPDVRKSFADCLYHGLEDAGILVFRDDEELPVGEPIHLKLVQAIQQSRISMPIFSSDYASSKSCLMEVQQMLECQVMGDHLILPIFFDIGPSVVKDQIGTFRNSFIKHERNGVDPETINMWKDALEKIGHLKGWDLQNFENGYHSIAIQRIISEARRILKKAELRLPENLVGLDHHVEEVMRRLDVASNDVRIIVIHGIGGVGKTTLAKAVYNELCHQFDACSHVDDIREASKEISGLRRLQKQLVSKLLNKKLPKFDSLDDGVHFMRLKFSSKKVLILLDDLDDRKQLESLGKPNLYGPGSRIIVTTRKGDILKAVENYEVECMNGGQALQLFCKHAFHMETPQVGYYNLSCEIVSAVKALPLALEVIGCRLFTKAMDIWEGTLEKLKLIPDAEVKEKLMISYESLDESEREVFLDIACFFIGKDQRIARYMWDKHKSIAIETLISRSLAKIGDNGVLWMHDLLRDLGREIVRNESPDEPGKRSRLWNHEDAISTLQNREGTRNVIGLGLAFNDESKSLSPGDFNPLSNLRFLKLDQANIQGDFRNCLPTLRWLDWAGCSKMADLLNLHLDDVVILDLSYSQITRDTYSWTEIMKSTRKLKVLDLKACVNLSGCLQFPAPMTLKVLSLEDCLRLRQIDPSIRYLKELESLNLKMCCEVANLPSELSFMTCLKELLIDGTSVSKLHFSKGSMKQLETLSARGCKRLGEITDSIGGLKSLLHLALDDAIIEKLPRSIGELAKLESLSLRNCQNLLELPDSVGGLESLSDIDLTNTRIDELPLSFKDLAKLKALKMEGCFLREFPDAIADLPNLKEVNFLFCRSLTGEISNGIATTLRILRLSHTKICGLPATVRGRLANLQILDLRECKKLQALPDLPSSLVALYAGSNELKVVPNLSDLVNLKELHLRLDATGYSSRLPQDFEWVSRMPKLEALELSFPNHFELRLPENFAGLSQLRKLTLIYVDLQHLPQLPSRLSRLSLQNCRSLSSSPDLSNMHGLLELELEHCEVGEIRGLHHLEALQVLRVSYCTVQTLEALEELRHLRDLTIFHCSSLAKLPDLSHFEMLQEKDIEYWNW</sequence>
<evidence type="ECO:0000313" key="5">
    <source>
        <dbReference type="RefSeq" id="XP_031385882.1"/>
    </source>
</evidence>
<dbReference type="Gene3D" id="3.40.50.300">
    <property type="entry name" value="P-loop containing nucleotide triphosphate hydrolases"/>
    <property type="match status" value="1"/>
</dbReference>
<name>A0A6P8CNI9_PUNGR</name>
<keyword evidence="4" id="KW-1185">Reference proteome</keyword>
<evidence type="ECO:0000259" key="3">
    <source>
        <dbReference type="PROSITE" id="PS50104"/>
    </source>
</evidence>
<dbReference type="Pfam" id="PF01582">
    <property type="entry name" value="TIR"/>
    <property type="match status" value="1"/>
</dbReference>
<feature type="domain" description="TIR" evidence="3">
    <location>
        <begin position="9"/>
        <end position="177"/>
    </location>
</feature>
<dbReference type="PANTHER" id="PTHR11017">
    <property type="entry name" value="LEUCINE-RICH REPEAT-CONTAINING PROTEIN"/>
    <property type="match status" value="1"/>
</dbReference>
<dbReference type="PANTHER" id="PTHR11017:SF570">
    <property type="entry name" value="DISEASE RESISTANCE PROTEIN (TIR-NBS CLASS)-RELATED"/>
    <property type="match status" value="1"/>
</dbReference>
<keyword evidence="2" id="KW-0677">Repeat</keyword>
<dbReference type="InterPro" id="IPR032675">
    <property type="entry name" value="LRR_dom_sf"/>
</dbReference>
<dbReference type="GO" id="GO:0007165">
    <property type="term" value="P:signal transduction"/>
    <property type="evidence" value="ECO:0007669"/>
    <property type="project" value="InterPro"/>
</dbReference>
<proteinExistence type="predicted"/>
<dbReference type="PRINTS" id="PR00364">
    <property type="entry name" value="DISEASERSIST"/>
</dbReference>
<dbReference type="SUPFAM" id="SSF52540">
    <property type="entry name" value="P-loop containing nucleoside triphosphate hydrolases"/>
    <property type="match status" value="1"/>
</dbReference>
<reference evidence="4" key="1">
    <citation type="journal article" date="2020" name="Plant Biotechnol. J.">
        <title>The pomegranate (Punica granatum L.) draft genome dissects genetic divergence between soft- and hard-seeded cultivars.</title>
        <authorList>
            <person name="Luo X."/>
            <person name="Li H."/>
            <person name="Wu Z."/>
            <person name="Yao W."/>
            <person name="Zhao P."/>
            <person name="Cao D."/>
            <person name="Yu H."/>
            <person name="Li K."/>
            <person name="Poudel K."/>
            <person name="Zhao D."/>
            <person name="Zhang F."/>
            <person name="Xia X."/>
            <person name="Chen L."/>
            <person name="Wang Q."/>
            <person name="Jing D."/>
            <person name="Cao S."/>
        </authorList>
    </citation>
    <scope>NUCLEOTIDE SEQUENCE [LARGE SCALE GENOMIC DNA]</scope>
    <source>
        <strain evidence="4">cv. Tunisia</strain>
    </source>
</reference>
<dbReference type="InterPro" id="IPR027417">
    <property type="entry name" value="P-loop_NTPase"/>
</dbReference>
<dbReference type="Proteomes" id="UP000515151">
    <property type="component" value="Chromosome 3"/>
</dbReference>
<reference evidence="5" key="2">
    <citation type="submission" date="2025-08" db="UniProtKB">
        <authorList>
            <consortium name="RefSeq"/>
        </authorList>
    </citation>
    <scope>IDENTIFICATION</scope>
    <source>
        <tissue evidence="5">Leaf</tissue>
    </source>
</reference>
<dbReference type="AlphaFoldDB" id="A0A6P8CNI9"/>
<dbReference type="InterPro" id="IPR042197">
    <property type="entry name" value="Apaf_helical"/>
</dbReference>
<dbReference type="InterPro" id="IPR035897">
    <property type="entry name" value="Toll_tir_struct_dom_sf"/>
</dbReference>
<dbReference type="GO" id="GO:0006952">
    <property type="term" value="P:defense response"/>
    <property type="evidence" value="ECO:0007669"/>
    <property type="project" value="InterPro"/>
</dbReference>
<dbReference type="Gene3D" id="3.80.10.10">
    <property type="entry name" value="Ribonuclease Inhibitor"/>
    <property type="match status" value="3"/>
</dbReference>
<evidence type="ECO:0000256" key="1">
    <source>
        <dbReference type="ARBA" id="ARBA00022614"/>
    </source>
</evidence>